<evidence type="ECO:0000313" key="1">
    <source>
        <dbReference type="EMBL" id="ERN40676.1"/>
    </source>
</evidence>
<reference evidence="1 2" key="1">
    <citation type="submission" date="2013-05" db="EMBL/GenBank/DDBJ databases">
        <title>Draft genome sequence of Rubidibacter lacunae KORDI 51-2.</title>
        <authorList>
            <person name="Choi D.H."/>
            <person name="Noh J.H."/>
            <person name="Kwon K.-K."/>
            <person name="Lee J.-H."/>
            <person name="Ryu J.-Y."/>
        </authorList>
    </citation>
    <scope>NUCLEOTIDE SEQUENCE [LARGE SCALE GENOMIC DNA]</scope>
    <source>
        <strain evidence="1 2">KORDI 51-2</strain>
    </source>
</reference>
<dbReference type="PATRIC" id="fig|582515.4.peg.2990"/>
<organism evidence="1 2">
    <name type="scientific">Rubidibacter lacunae KORDI 51-2</name>
    <dbReference type="NCBI Taxonomy" id="582515"/>
    <lineage>
        <taxon>Bacteria</taxon>
        <taxon>Bacillati</taxon>
        <taxon>Cyanobacteriota</taxon>
        <taxon>Cyanophyceae</taxon>
        <taxon>Oscillatoriophycideae</taxon>
        <taxon>Chroococcales</taxon>
        <taxon>Aphanothecaceae</taxon>
        <taxon>Rubidibacter</taxon>
    </lineage>
</organism>
<keyword evidence="2" id="KW-1185">Reference proteome</keyword>
<gene>
    <name evidence="1" type="ORF">KR51_00026600</name>
</gene>
<evidence type="ECO:0000313" key="2">
    <source>
        <dbReference type="Proteomes" id="UP000016960"/>
    </source>
</evidence>
<accession>U5DGF8</accession>
<comment type="caution">
    <text evidence="1">The sequence shown here is derived from an EMBL/GenBank/DDBJ whole genome shotgun (WGS) entry which is preliminary data.</text>
</comment>
<dbReference type="AlphaFoldDB" id="U5DGF8"/>
<dbReference type="OrthoDB" id="513105at2"/>
<dbReference type="InParanoid" id="U5DGF8"/>
<sequence length="120" mass="13536">MEEFRVEFSTLQQKVDGLYLAIEQLGVKFDRHMSSRDRQAREDADNIDPAVLAAIESHPRGLDSVVEHKDVLPDSNSGPSVNAHSVSSDIQIRRLNTQLTAAYNRIAALEEQMLARHIHF</sequence>
<proteinExistence type="predicted"/>
<dbReference type="EMBL" id="ASSJ01000070">
    <property type="protein sequence ID" value="ERN40676.1"/>
    <property type="molecule type" value="Genomic_DNA"/>
</dbReference>
<dbReference type="STRING" id="582515.KR51_00026600"/>
<name>U5DGF8_9CHRO</name>
<protein>
    <submittedName>
        <fullName evidence="1">Uncharacterized protein</fullName>
    </submittedName>
</protein>
<dbReference type="Proteomes" id="UP000016960">
    <property type="component" value="Unassembled WGS sequence"/>
</dbReference>